<accession>A0ABW8WTQ6</accession>
<gene>
    <name evidence="1" type="ORF">AB0759_27630</name>
</gene>
<comment type="caution">
    <text evidence="1">The sequence shown here is derived from an EMBL/GenBank/DDBJ whole genome shotgun (WGS) entry which is preliminary data.</text>
</comment>
<evidence type="ECO:0000313" key="2">
    <source>
        <dbReference type="Proteomes" id="UP001628874"/>
    </source>
</evidence>
<evidence type="ECO:0000313" key="1">
    <source>
        <dbReference type="EMBL" id="MFL9464382.1"/>
    </source>
</evidence>
<sequence length="92" mass="10411">MHRVLSISVEEKERLFHTELVKHGVSYSHAARVAKILASETPDEVLTAEDVQLTTEACKIWLKQHKRLTSLLNMSSGLGTKYPVSKIQLNIR</sequence>
<keyword evidence="2" id="KW-1185">Reference proteome</keyword>
<evidence type="ECO:0008006" key="3">
    <source>
        <dbReference type="Google" id="ProtNLM"/>
    </source>
</evidence>
<organism evidence="1 2">
    <name type="scientific">Scytonema tolypothrichoides VB-61278_2</name>
    <dbReference type="NCBI Taxonomy" id="3232314"/>
    <lineage>
        <taxon>Bacteria</taxon>
        <taxon>Bacillati</taxon>
        <taxon>Cyanobacteriota</taxon>
        <taxon>Cyanophyceae</taxon>
        <taxon>Nostocales</taxon>
        <taxon>Scytonemataceae</taxon>
        <taxon>Scytonema</taxon>
    </lineage>
</organism>
<protein>
    <recommendedName>
        <fullName evidence="3">Transposase</fullName>
    </recommendedName>
</protein>
<proteinExistence type="predicted"/>
<reference evidence="1 2" key="1">
    <citation type="submission" date="2024-07" db="EMBL/GenBank/DDBJ databases">
        <authorList>
            <person name="Tripathy S."/>
        </authorList>
    </citation>
    <scope>NUCLEOTIDE SEQUENCE [LARGE SCALE GENOMIC DNA]</scope>
    <source>
        <strain evidence="1 2">VB-61278_2</strain>
    </source>
</reference>
<dbReference type="EMBL" id="JBFQGM010000012">
    <property type="protein sequence ID" value="MFL9464382.1"/>
    <property type="molecule type" value="Genomic_DNA"/>
</dbReference>
<name>A0ABW8WTQ6_9CYAN</name>
<dbReference type="RefSeq" id="WP_050045113.1">
    <property type="nucleotide sequence ID" value="NZ_JBFQGM010000012.1"/>
</dbReference>
<dbReference type="Proteomes" id="UP001628874">
    <property type="component" value="Unassembled WGS sequence"/>
</dbReference>